<dbReference type="InterPro" id="IPR036397">
    <property type="entry name" value="RNaseH_sf"/>
</dbReference>
<protein>
    <submittedName>
        <fullName evidence="2">Uncharacterized protein LOC107826623</fullName>
    </submittedName>
</protein>
<dbReference type="RefSeq" id="XP_016509109.2">
    <property type="nucleotide sequence ID" value="XM_016653623.2"/>
</dbReference>
<dbReference type="GeneID" id="107826623"/>
<dbReference type="Gene3D" id="3.30.420.10">
    <property type="entry name" value="Ribonuclease H-like superfamily/Ribonuclease H"/>
    <property type="match status" value="1"/>
</dbReference>
<gene>
    <name evidence="2" type="primary">LOC107826623</name>
</gene>
<reference evidence="1" key="1">
    <citation type="journal article" date="2014" name="Nat. Commun.">
        <title>The tobacco genome sequence and its comparison with those of tomato and potato.</title>
        <authorList>
            <person name="Sierro N."/>
            <person name="Battey J.N."/>
            <person name="Ouadi S."/>
            <person name="Bakaher N."/>
            <person name="Bovet L."/>
            <person name="Willig A."/>
            <person name="Goepfert S."/>
            <person name="Peitsch M.C."/>
            <person name="Ivanov N.V."/>
        </authorList>
    </citation>
    <scope>NUCLEOTIDE SEQUENCE [LARGE SCALE GENOMIC DNA]</scope>
</reference>
<evidence type="ECO:0000313" key="1">
    <source>
        <dbReference type="Proteomes" id="UP000790787"/>
    </source>
</evidence>
<name>A0A1S4D726_TOBAC</name>
<dbReference type="Proteomes" id="UP000790787">
    <property type="component" value="Chromosome 8"/>
</dbReference>
<dbReference type="AlphaFoldDB" id="A0A1S4D726"/>
<keyword evidence="1" id="KW-1185">Reference proteome</keyword>
<dbReference type="OrthoDB" id="1903608at2759"/>
<dbReference type="InterPro" id="IPR001584">
    <property type="entry name" value="Integrase_cat-core"/>
</dbReference>
<dbReference type="InterPro" id="IPR012337">
    <property type="entry name" value="RNaseH-like_sf"/>
</dbReference>
<reference evidence="2" key="2">
    <citation type="submission" date="2025-08" db="UniProtKB">
        <authorList>
            <consortium name="RefSeq"/>
        </authorList>
    </citation>
    <scope>IDENTIFICATION</scope>
    <source>
        <tissue evidence="2">Leaf</tissue>
    </source>
</reference>
<dbReference type="KEGG" id="nta:107826623"/>
<proteinExistence type="predicted"/>
<organism evidence="1 2">
    <name type="scientific">Nicotiana tabacum</name>
    <name type="common">Common tobacco</name>
    <dbReference type="NCBI Taxonomy" id="4097"/>
    <lineage>
        <taxon>Eukaryota</taxon>
        <taxon>Viridiplantae</taxon>
        <taxon>Streptophyta</taxon>
        <taxon>Embryophyta</taxon>
        <taxon>Tracheophyta</taxon>
        <taxon>Spermatophyta</taxon>
        <taxon>Magnoliopsida</taxon>
        <taxon>eudicotyledons</taxon>
        <taxon>Gunneridae</taxon>
        <taxon>Pentapetalae</taxon>
        <taxon>asterids</taxon>
        <taxon>lamiids</taxon>
        <taxon>Solanales</taxon>
        <taxon>Solanaceae</taxon>
        <taxon>Nicotianoideae</taxon>
        <taxon>Nicotianeae</taxon>
        <taxon>Nicotiana</taxon>
    </lineage>
</organism>
<dbReference type="GO" id="GO:0015074">
    <property type="term" value="P:DNA integration"/>
    <property type="evidence" value="ECO:0007669"/>
    <property type="project" value="InterPro"/>
</dbReference>
<dbReference type="RefSeq" id="XP_016509109.1">
    <property type="nucleotide sequence ID" value="XM_016653623.1"/>
</dbReference>
<sequence length="175" mass="20629">MGNLLTKYGVRHKVTTAYYLQTSGQVKASNREVKQILEKTVSASWKDWASKLYDALWAYHIAYKTPIGASQYILVYGKSCNVPVKLEHMAYWAIKKLNIDMDLAGEKWMLQLNELEEFRLHAYENAELYIKRILYKEKTNRWHDKHIFHCEFEPGQAVLLFNSRLKHFPGKLMSR</sequence>
<dbReference type="STRING" id="4097.A0A1S4D726"/>
<dbReference type="InterPro" id="IPR052160">
    <property type="entry name" value="Gypsy_RT_Integrase-like"/>
</dbReference>
<dbReference type="SUPFAM" id="SSF53098">
    <property type="entry name" value="Ribonuclease H-like"/>
    <property type="match status" value="1"/>
</dbReference>
<accession>A0A1S4D726</accession>
<dbReference type="GO" id="GO:0003676">
    <property type="term" value="F:nucleic acid binding"/>
    <property type="evidence" value="ECO:0007669"/>
    <property type="project" value="InterPro"/>
</dbReference>
<evidence type="ECO:0000313" key="2">
    <source>
        <dbReference type="RefSeq" id="XP_016509109.2"/>
    </source>
</evidence>
<dbReference type="PANTHER" id="PTHR47266">
    <property type="entry name" value="ENDONUCLEASE-RELATED"/>
    <property type="match status" value="1"/>
</dbReference>
<dbReference type="PaxDb" id="4097-A0A1S4D726"/>
<dbReference type="PROSITE" id="PS50994">
    <property type="entry name" value="INTEGRASE"/>
    <property type="match status" value="1"/>
</dbReference>